<name>A0A931E9G0_9BACT</name>
<dbReference type="EMBL" id="JADWYR010000002">
    <property type="protein sequence ID" value="MBG9377796.1"/>
    <property type="molecule type" value="Genomic_DNA"/>
</dbReference>
<dbReference type="InterPro" id="IPR032808">
    <property type="entry name" value="DoxX"/>
</dbReference>
<dbReference type="PIRSF" id="PIRSF030066">
    <property type="entry name" value="UCP030066"/>
    <property type="match status" value="1"/>
</dbReference>
<dbReference type="AlphaFoldDB" id="A0A931E9G0"/>
<evidence type="ECO:0000313" key="7">
    <source>
        <dbReference type="Proteomes" id="UP000628448"/>
    </source>
</evidence>
<comment type="caution">
    <text evidence="6">The sequence shown here is derived from an EMBL/GenBank/DDBJ whole genome shotgun (WGS) entry which is preliminary data.</text>
</comment>
<comment type="subcellular location">
    <subcellularLocation>
        <location evidence="1">Membrane</location>
        <topology evidence="1">Multi-pass membrane protein</topology>
    </subcellularLocation>
</comment>
<feature type="transmembrane region" description="Helical" evidence="5">
    <location>
        <begin position="76"/>
        <end position="97"/>
    </location>
</feature>
<protein>
    <submittedName>
        <fullName evidence="6">DoxX family protein</fullName>
    </submittedName>
</protein>
<gene>
    <name evidence="6" type="ORF">I5907_16265</name>
</gene>
<evidence type="ECO:0000313" key="6">
    <source>
        <dbReference type="EMBL" id="MBG9377796.1"/>
    </source>
</evidence>
<dbReference type="GO" id="GO:0016020">
    <property type="term" value="C:membrane"/>
    <property type="evidence" value="ECO:0007669"/>
    <property type="project" value="UniProtKB-SubCell"/>
</dbReference>
<dbReference type="InterPro" id="IPR016944">
    <property type="entry name" value="UCP030066"/>
</dbReference>
<evidence type="ECO:0000256" key="4">
    <source>
        <dbReference type="ARBA" id="ARBA00023136"/>
    </source>
</evidence>
<keyword evidence="3 5" id="KW-1133">Transmembrane helix</keyword>
<keyword evidence="2 5" id="KW-0812">Transmembrane</keyword>
<evidence type="ECO:0000256" key="3">
    <source>
        <dbReference type="ARBA" id="ARBA00022989"/>
    </source>
</evidence>
<proteinExistence type="predicted"/>
<sequence>MTTKTTGILYWVFTIIFALLMIFSSVDGLGPSEQALQIIHEVMGYPVYFIQFISVAKILGCLVILIPGIPKTLKEWAYAGLFFDLAGAIYSGVASAGAFDPRMLMMLLWIVPGILSYYYWHKKSDGSRV</sequence>
<evidence type="ECO:0000256" key="1">
    <source>
        <dbReference type="ARBA" id="ARBA00004141"/>
    </source>
</evidence>
<evidence type="ECO:0000256" key="5">
    <source>
        <dbReference type="SAM" id="Phobius"/>
    </source>
</evidence>
<organism evidence="6 7">
    <name type="scientific">Panacibacter microcysteis</name>
    <dbReference type="NCBI Taxonomy" id="2793269"/>
    <lineage>
        <taxon>Bacteria</taxon>
        <taxon>Pseudomonadati</taxon>
        <taxon>Bacteroidota</taxon>
        <taxon>Chitinophagia</taxon>
        <taxon>Chitinophagales</taxon>
        <taxon>Chitinophagaceae</taxon>
        <taxon>Panacibacter</taxon>
    </lineage>
</organism>
<feature type="transmembrane region" description="Helical" evidence="5">
    <location>
        <begin position="46"/>
        <end position="69"/>
    </location>
</feature>
<reference evidence="6" key="1">
    <citation type="submission" date="2020-11" db="EMBL/GenBank/DDBJ databases">
        <title>Bacterial whole genome sequence for Panacibacter sp. DH6.</title>
        <authorList>
            <person name="Le V."/>
            <person name="Ko S."/>
            <person name="Ahn C.-Y."/>
            <person name="Oh H.-M."/>
        </authorList>
    </citation>
    <scope>NUCLEOTIDE SEQUENCE</scope>
    <source>
        <strain evidence="6">DH6</strain>
    </source>
</reference>
<dbReference type="Pfam" id="PF13564">
    <property type="entry name" value="DoxX_2"/>
    <property type="match status" value="1"/>
</dbReference>
<accession>A0A931E9G0</accession>
<keyword evidence="4 5" id="KW-0472">Membrane</keyword>
<feature type="transmembrane region" description="Helical" evidence="5">
    <location>
        <begin position="103"/>
        <end position="120"/>
    </location>
</feature>
<keyword evidence="7" id="KW-1185">Reference proteome</keyword>
<dbReference type="RefSeq" id="WP_196991864.1">
    <property type="nucleotide sequence ID" value="NZ_JADWYR010000002.1"/>
</dbReference>
<evidence type="ECO:0000256" key="2">
    <source>
        <dbReference type="ARBA" id="ARBA00022692"/>
    </source>
</evidence>
<feature type="transmembrane region" description="Helical" evidence="5">
    <location>
        <begin position="7"/>
        <end position="26"/>
    </location>
</feature>
<dbReference type="Proteomes" id="UP000628448">
    <property type="component" value="Unassembled WGS sequence"/>
</dbReference>